<gene>
    <name evidence="2" type="ORF">C8D82_102139</name>
</gene>
<evidence type="ECO:0000313" key="2">
    <source>
        <dbReference type="EMBL" id="PVY45568.1"/>
    </source>
</evidence>
<dbReference type="Proteomes" id="UP000245959">
    <property type="component" value="Unassembled WGS sequence"/>
</dbReference>
<dbReference type="Gene3D" id="3.30.700.10">
    <property type="entry name" value="Glycoprotein, Type 4 Pilin"/>
    <property type="match status" value="1"/>
</dbReference>
<sequence>MKSKNFTLIELLVVIAIIAILASMLLPTLNKARDKAQSTACVNNLKQISTAIMLYGNGEWFPPRSGATNADQSTPNSWEQFVVSTLGGDGAHANRWNLVAKYLTCPTDKNALVGSKKTRLSYAFNAGSQSDGKVPYANDTSRSLAANQAFRMDRVKPFYSNYKTNRNDIVLLADRIVPHTDDGRDANQYGGGQSVPYWGFKFEYGHPDGGRNALFYGMYVKKLNPPLFISSNADSLLAPIAHWGL</sequence>
<evidence type="ECO:0000313" key="3">
    <source>
        <dbReference type="Proteomes" id="UP000245959"/>
    </source>
</evidence>
<reference evidence="2 3" key="1">
    <citation type="submission" date="2018-04" db="EMBL/GenBank/DDBJ databases">
        <title>Genomic Encyclopedia of Type Strains, Phase IV (KMG-IV): sequencing the most valuable type-strain genomes for metagenomic binning, comparative biology and taxonomic classification.</title>
        <authorList>
            <person name="Goeker M."/>
        </authorList>
    </citation>
    <scope>NUCLEOTIDE SEQUENCE [LARGE SCALE GENOMIC DNA]</scope>
    <source>
        <strain evidence="2 3">DSM 14823</strain>
    </source>
</reference>
<comment type="caution">
    <text evidence="2">The sequence shown here is derived from an EMBL/GenBank/DDBJ whole genome shotgun (WGS) entry which is preliminary data.</text>
</comment>
<dbReference type="NCBIfam" id="TIGR02532">
    <property type="entry name" value="IV_pilin_GFxxxE"/>
    <property type="match status" value="1"/>
</dbReference>
<keyword evidence="1" id="KW-1133">Transmembrane helix</keyword>
<keyword evidence="1" id="KW-0472">Membrane</keyword>
<evidence type="ECO:0000256" key="1">
    <source>
        <dbReference type="SAM" id="Phobius"/>
    </source>
</evidence>
<dbReference type="PANTHER" id="PTHR30093">
    <property type="entry name" value="GENERAL SECRETION PATHWAY PROTEIN G"/>
    <property type="match status" value="1"/>
</dbReference>
<dbReference type="SUPFAM" id="SSF54523">
    <property type="entry name" value="Pili subunits"/>
    <property type="match status" value="1"/>
</dbReference>
<accession>A0A2U1BA74</accession>
<dbReference type="EMBL" id="QEKH01000002">
    <property type="protein sequence ID" value="PVY45568.1"/>
    <property type="molecule type" value="Genomic_DNA"/>
</dbReference>
<organism evidence="2 3">
    <name type="scientific">Victivallis vadensis</name>
    <dbReference type="NCBI Taxonomy" id="172901"/>
    <lineage>
        <taxon>Bacteria</taxon>
        <taxon>Pseudomonadati</taxon>
        <taxon>Lentisphaerota</taxon>
        <taxon>Lentisphaeria</taxon>
        <taxon>Victivallales</taxon>
        <taxon>Victivallaceae</taxon>
        <taxon>Victivallis</taxon>
    </lineage>
</organism>
<dbReference type="OrthoDB" id="241541at2"/>
<dbReference type="AlphaFoldDB" id="A0A2U1BA74"/>
<keyword evidence="3" id="KW-1185">Reference proteome</keyword>
<feature type="transmembrane region" description="Helical" evidence="1">
    <location>
        <begin position="6"/>
        <end position="26"/>
    </location>
</feature>
<dbReference type="InterPro" id="IPR045584">
    <property type="entry name" value="Pilin-like"/>
</dbReference>
<proteinExistence type="predicted"/>
<name>A0A2U1BA74_9BACT</name>
<dbReference type="InterPro" id="IPR012902">
    <property type="entry name" value="N_methyl_site"/>
</dbReference>
<dbReference type="RefSeq" id="WP_116882593.1">
    <property type="nucleotide sequence ID" value="NZ_CABMMC010000022.1"/>
</dbReference>
<dbReference type="Pfam" id="PF07963">
    <property type="entry name" value="N_methyl"/>
    <property type="match status" value="1"/>
</dbReference>
<keyword evidence="1" id="KW-0812">Transmembrane</keyword>
<protein>
    <submittedName>
        <fullName evidence="2">Prepilin-type N-terminal cleavage/methylation domain-containing protein</fullName>
    </submittedName>
</protein>
<dbReference type="GeneID" id="78293926"/>